<accession>A0AAQ3UMR7</accession>
<evidence type="ECO:0000313" key="1">
    <source>
        <dbReference type="EMBL" id="WVZ94906.1"/>
    </source>
</evidence>
<name>A0AAQ3UMR7_PASNO</name>
<proteinExistence type="predicted"/>
<reference evidence="1 2" key="1">
    <citation type="submission" date="2024-02" db="EMBL/GenBank/DDBJ databases">
        <title>High-quality chromosome-scale genome assembly of Pensacola bahiagrass (Paspalum notatum Flugge var. saurae).</title>
        <authorList>
            <person name="Vega J.M."/>
            <person name="Podio M."/>
            <person name="Orjuela J."/>
            <person name="Siena L.A."/>
            <person name="Pessino S.C."/>
            <person name="Combes M.C."/>
            <person name="Mariac C."/>
            <person name="Albertini E."/>
            <person name="Pupilli F."/>
            <person name="Ortiz J.P.A."/>
            <person name="Leblanc O."/>
        </authorList>
    </citation>
    <scope>NUCLEOTIDE SEQUENCE [LARGE SCALE GENOMIC DNA]</scope>
    <source>
        <strain evidence="1">R1</strain>
        <tissue evidence="1">Leaf</tissue>
    </source>
</reference>
<dbReference type="EMBL" id="CP144753">
    <property type="protein sequence ID" value="WVZ94906.1"/>
    <property type="molecule type" value="Genomic_DNA"/>
</dbReference>
<evidence type="ECO:0000313" key="2">
    <source>
        <dbReference type="Proteomes" id="UP001341281"/>
    </source>
</evidence>
<sequence>MYRYLVNQIAVPLNKSMWKLRLPLSNKIFNWFVLKEERGHLQGYLLGSFLELLQKANNETFMKWACRALETMSMEVFAKHGWPSFKRI</sequence>
<gene>
    <name evidence="1" type="ORF">U9M48_040735</name>
</gene>
<feature type="non-terminal residue" evidence="1">
    <location>
        <position position="88"/>
    </location>
</feature>
<keyword evidence="2" id="KW-1185">Reference proteome</keyword>
<dbReference type="Proteomes" id="UP001341281">
    <property type="component" value="Chromosome 09"/>
</dbReference>
<protein>
    <submittedName>
        <fullName evidence="1">Uncharacterized protein</fullName>
    </submittedName>
</protein>
<organism evidence="1 2">
    <name type="scientific">Paspalum notatum var. saurae</name>
    <dbReference type="NCBI Taxonomy" id="547442"/>
    <lineage>
        <taxon>Eukaryota</taxon>
        <taxon>Viridiplantae</taxon>
        <taxon>Streptophyta</taxon>
        <taxon>Embryophyta</taxon>
        <taxon>Tracheophyta</taxon>
        <taxon>Spermatophyta</taxon>
        <taxon>Magnoliopsida</taxon>
        <taxon>Liliopsida</taxon>
        <taxon>Poales</taxon>
        <taxon>Poaceae</taxon>
        <taxon>PACMAD clade</taxon>
        <taxon>Panicoideae</taxon>
        <taxon>Andropogonodae</taxon>
        <taxon>Paspaleae</taxon>
        <taxon>Paspalinae</taxon>
        <taxon>Paspalum</taxon>
    </lineage>
</organism>
<dbReference type="AlphaFoldDB" id="A0AAQ3UMR7"/>